<dbReference type="PANTHER" id="PTHR28152:SF1">
    <property type="entry name" value="HYDROXYACYL-THIOESTER DEHYDRATASE TYPE 2, MITOCHONDRIAL"/>
    <property type="match status" value="1"/>
</dbReference>
<dbReference type="AlphaFoldDB" id="A0A9P4JUG1"/>
<dbReference type="OrthoDB" id="3257538at2759"/>
<dbReference type="SUPFAM" id="SSF54637">
    <property type="entry name" value="Thioesterase/thiol ester dehydrase-isomerase"/>
    <property type="match status" value="1"/>
</dbReference>
<dbReference type="Gene3D" id="3.10.129.10">
    <property type="entry name" value="Hotdog Thioesterase"/>
    <property type="match status" value="1"/>
</dbReference>
<accession>A0A9P4JUG1</accession>
<dbReference type="InterPro" id="IPR052741">
    <property type="entry name" value="Mitochondrial_HTD2"/>
</dbReference>
<reference evidence="1" key="1">
    <citation type="journal article" date="2020" name="Stud. Mycol.">
        <title>101 Dothideomycetes genomes: a test case for predicting lifestyles and emergence of pathogens.</title>
        <authorList>
            <person name="Haridas S."/>
            <person name="Albert R."/>
            <person name="Binder M."/>
            <person name="Bloem J."/>
            <person name="Labutti K."/>
            <person name="Salamov A."/>
            <person name="Andreopoulos B."/>
            <person name="Baker S."/>
            <person name="Barry K."/>
            <person name="Bills G."/>
            <person name="Bluhm B."/>
            <person name="Cannon C."/>
            <person name="Castanera R."/>
            <person name="Culley D."/>
            <person name="Daum C."/>
            <person name="Ezra D."/>
            <person name="Gonzalez J."/>
            <person name="Henrissat B."/>
            <person name="Kuo A."/>
            <person name="Liang C."/>
            <person name="Lipzen A."/>
            <person name="Lutzoni F."/>
            <person name="Magnuson J."/>
            <person name="Mondo S."/>
            <person name="Nolan M."/>
            <person name="Ohm R."/>
            <person name="Pangilinan J."/>
            <person name="Park H.-J."/>
            <person name="Ramirez L."/>
            <person name="Alfaro M."/>
            <person name="Sun H."/>
            <person name="Tritt A."/>
            <person name="Yoshinaga Y."/>
            <person name="Zwiers L.-H."/>
            <person name="Turgeon B."/>
            <person name="Goodwin S."/>
            <person name="Spatafora J."/>
            <person name="Crous P."/>
            <person name="Grigoriev I."/>
        </authorList>
    </citation>
    <scope>NUCLEOTIDE SEQUENCE</scope>
    <source>
        <strain evidence="1">ATCC 74209</strain>
    </source>
</reference>
<proteinExistence type="predicted"/>
<name>A0A9P4JUG1_9PLEO</name>
<dbReference type="Proteomes" id="UP000799536">
    <property type="component" value="Unassembled WGS sequence"/>
</dbReference>
<organism evidence="1 2">
    <name type="scientific">Delitschia confertaspora ATCC 74209</name>
    <dbReference type="NCBI Taxonomy" id="1513339"/>
    <lineage>
        <taxon>Eukaryota</taxon>
        <taxon>Fungi</taxon>
        <taxon>Dikarya</taxon>
        <taxon>Ascomycota</taxon>
        <taxon>Pezizomycotina</taxon>
        <taxon>Dothideomycetes</taxon>
        <taxon>Pleosporomycetidae</taxon>
        <taxon>Pleosporales</taxon>
        <taxon>Delitschiaceae</taxon>
        <taxon>Delitschia</taxon>
    </lineage>
</organism>
<evidence type="ECO:0008006" key="3">
    <source>
        <dbReference type="Google" id="ProtNLM"/>
    </source>
</evidence>
<sequence length="374" mass="42309">MLLSRPRSSLPLLTRLQPCSLQSYSTDAAAQHPLLQSATQRTTDHLTFNPTDKLNATLLSFFPKWAQWYSRGEALPLGYHQIYCNPSPETHTLLPDGTDTSFSPGEPFTRRMWAGGSLKLNTAASNIMRLDSQKCVCVESVRGVTEKGAGTDNPKLFVDMERKFITDNSLTTSAAPLTDDEWRKLGVEDPDWRVQQMHSAKWHAHEAALVERRTIVFLKSRPEAELEACRRGEAPPIKYLDRPAEKPDLRHSLTPTAALLFRFSALTFNAHKIHLDPEYTRNVEGHRNLLVHGPLSLTLMLTLLQQHLRIMDAREIVASIDYRNLAPLYCDEEMHICVRRRKEKIDMWDVWIEGPTGGVAVKGTCRTEKVGTTS</sequence>
<protein>
    <recommendedName>
        <fullName evidence="3">MaoC-like protein</fullName>
    </recommendedName>
</protein>
<dbReference type="InterPro" id="IPR029069">
    <property type="entry name" value="HotDog_dom_sf"/>
</dbReference>
<evidence type="ECO:0000313" key="2">
    <source>
        <dbReference type="Proteomes" id="UP000799536"/>
    </source>
</evidence>
<gene>
    <name evidence="1" type="ORF">GQ43DRAFT_436671</name>
</gene>
<keyword evidence="2" id="KW-1185">Reference proteome</keyword>
<dbReference type="EMBL" id="ML993849">
    <property type="protein sequence ID" value="KAF2205786.1"/>
    <property type="molecule type" value="Genomic_DNA"/>
</dbReference>
<dbReference type="GO" id="GO:0019171">
    <property type="term" value="F:(3R)-hydroxyacyl-[acyl-carrier-protein] dehydratase activity"/>
    <property type="evidence" value="ECO:0007669"/>
    <property type="project" value="TreeGrafter"/>
</dbReference>
<comment type="caution">
    <text evidence="1">The sequence shown here is derived from an EMBL/GenBank/DDBJ whole genome shotgun (WGS) entry which is preliminary data.</text>
</comment>
<dbReference type="GO" id="GO:0005739">
    <property type="term" value="C:mitochondrion"/>
    <property type="evidence" value="ECO:0007669"/>
    <property type="project" value="TreeGrafter"/>
</dbReference>
<evidence type="ECO:0000313" key="1">
    <source>
        <dbReference type="EMBL" id="KAF2205786.1"/>
    </source>
</evidence>
<dbReference type="PANTHER" id="PTHR28152">
    <property type="entry name" value="HYDROXYACYL-THIOESTER DEHYDRATASE TYPE 2, MITOCHONDRIAL"/>
    <property type="match status" value="1"/>
</dbReference>